<accession>A0AAV3Q0U4</accession>
<comment type="caution">
    <text evidence="2">The sequence shown here is derived from an EMBL/GenBank/DDBJ whole genome shotgun (WGS) entry which is preliminary data.</text>
</comment>
<feature type="coiled-coil region" evidence="1">
    <location>
        <begin position="13"/>
        <end position="40"/>
    </location>
</feature>
<organism evidence="2 3">
    <name type="scientific">Lithospermum erythrorhizon</name>
    <name type="common">Purple gromwell</name>
    <name type="synonym">Lithospermum officinale var. erythrorhizon</name>
    <dbReference type="NCBI Taxonomy" id="34254"/>
    <lineage>
        <taxon>Eukaryota</taxon>
        <taxon>Viridiplantae</taxon>
        <taxon>Streptophyta</taxon>
        <taxon>Embryophyta</taxon>
        <taxon>Tracheophyta</taxon>
        <taxon>Spermatophyta</taxon>
        <taxon>Magnoliopsida</taxon>
        <taxon>eudicotyledons</taxon>
        <taxon>Gunneridae</taxon>
        <taxon>Pentapetalae</taxon>
        <taxon>asterids</taxon>
        <taxon>lamiids</taxon>
        <taxon>Boraginales</taxon>
        <taxon>Boraginaceae</taxon>
        <taxon>Boraginoideae</taxon>
        <taxon>Lithospermeae</taxon>
        <taxon>Lithospermum</taxon>
    </lineage>
</organism>
<dbReference type="EMBL" id="BAABME010003131">
    <property type="protein sequence ID" value="GAA0157555.1"/>
    <property type="molecule type" value="Genomic_DNA"/>
</dbReference>
<reference evidence="2 3" key="1">
    <citation type="submission" date="2024-01" db="EMBL/GenBank/DDBJ databases">
        <title>The complete chloroplast genome sequence of Lithospermum erythrorhizon: insights into the phylogenetic relationship among Boraginaceae species and the maternal lineages of purple gromwells.</title>
        <authorList>
            <person name="Okada T."/>
            <person name="Watanabe K."/>
        </authorList>
    </citation>
    <scope>NUCLEOTIDE SEQUENCE [LARGE SCALE GENOMIC DNA]</scope>
</reference>
<sequence>MLKERYATSMRCTEAVTAEMEGLQAERDFAQLEKEGFRMERESLRTSKDEALLSNDRMLGQLTESRNEAHIMEASLEGVQIEKGLGELVCGSEARKELLLRYFSTSLERTVQAIQPKLEEADDEVPPLFGTR</sequence>
<proteinExistence type="predicted"/>
<gene>
    <name evidence="2" type="ORF">LIER_14800</name>
</gene>
<name>A0AAV3Q0U4_LITER</name>
<keyword evidence="3" id="KW-1185">Reference proteome</keyword>
<keyword evidence="1" id="KW-0175">Coiled coil</keyword>
<dbReference type="Proteomes" id="UP001454036">
    <property type="component" value="Unassembled WGS sequence"/>
</dbReference>
<evidence type="ECO:0000256" key="1">
    <source>
        <dbReference type="SAM" id="Coils"/>
    </source>
</evidence>
<protein>
    <submittedName>
        <fullName evidence="2">Uncharacterized protein</fullName>
    </submittedName>
</protein>
<dbReference type="AlphaFoldDB" id="A0AAV3Q0U4"/>
<evidence type="ECO:0000313" key="3">
    <source>
        <dbReference type="Proteomes" id="UP001454036"/>
    </source>
</evidence>
<evidence type="ECO:0000313" key="2">
    <source>
        <dbReference type="EMBL" id="GAA0157555.1"/>
    </source>
</evidence>